<evidence type="ECO:0000256" key="1">
    <source>
        <dbReference type="ARBA" id="ARBA00009600"/>
    </source>
</evidence>
<dbReference type="EMBL" id="CP032999">
    <property type="protein sequence ID" value="QCI26203.1"/>
    <property type="molecule type" value="Genomic_DNA"/>
</dbReference>
<proteinExistence type="inferred from homology"/>
<dbReference type="SUPFAM" id="SSF143456">
    <property type="entry name" value="VC0467-like"/>
    <property type="match status" value="1"/>
</dbReference>
<reference evidence="3 4" key="1">
    <citation type="submission" date="2018-10" db="EMBL/GenBank/DDBJ databases">
        <title>Comparative functional genomics of the obligate endosymbiont Buchnera aphidicola.</title>
        <authorList>
            <person name="Chong R.A."/>
        </authorList>
    </citation>
    <scope>NUCLEOTIDE SEQUENCE [LARGE SCALE GENOMIC DNA]</scope>
    <source>
        <strain evidence="3 4">Ska</strain>
    </source>
</reference>
<dbReference type="AlphaFoldDB" id="A0A4D6YDT7"/>
<comment type="similarity">
    <text evidence="1 2">Belongs to the UPF0301 (AlgH) family.</text>
</comment>
<organism evidence="3 4">
    <name type="scientific">Buchnera aphidicola</name>
    <name type="common">Sarucallis kahawaluokalani</name>
    <dbReference type="NCBI Taxonomy" id="1241878"/>
    <lineage>
        <taxon>Bacteria</taxon>
        <taxon>Pseudomonadati</taxon>
        <taxon>Pseudomonadota</taxon>
        <taxon>Gammaproteobacteria</taxon>
        <taxon>Enterobacterales</taxon>
        <taxon>Erwiniaceae</taxon>
        <taxon>Buchnera</taxon>
    </lineage>
</organism>
<accession>A0A4D6YDT7</accession>
<dbReference type="Proteomes" id="UP000298685">
    <property type="component" value="Chromosome"/>
</dbReference>
<name>A0A4D6YDT7_9GAMM</name>
<dbReference type="OrthoDB" id="9807486at2"/>
<dbReference type="InterPro" id="IPR003774">
    <property type="entry name" value="AlgH-like"/>
</dbReference>
<dbReference type="Gene3D" id="3.30.70.1300">
    <property type="entry name" value="VC0467-like domains"/>
    <property type="match status" value="1"/>
</dbReference>
<dbReference type="NCBIfam" id="NF001266">
    <property type="entry name" value="PRK00228.1-1"/>
    <property type="match status" value="1"/>
</dbReference>
<sequence>MPGIQNPVFKKSVIYICEHNKEGAMGIIINKPLKTLKIKHLLKKLNIKTSSCLCGPKIQDAVIMGGPQAQERGFILHSSNQLFYSSIRISEKIVITTSRDILESIAMLEQPMNVLVALGYCTWDKNQLEQELLNNFWLTTTANQTILFNTPMKKKWIQASKIIGIDIYKLSIYFGHS</sequence>
<dbReference type="Pfam" id="PF02622">
    <property type="entry name" value="DUF179"/>
    <property type="match status" value="1"/>
</dbReference>
<gene>
    <name evidence="3" type="ORF">D9V78_01920</name>
</gene>
<dbReference type="GO" id="GO:0005829">
    <property type="term" value="C:cytosol"/>
    <property type="evidence" value="ECO:0007669"/>
    <property type="project" value="TreeGrafter"/>
</dbReference>
<dbReference type="Gene3D" id="3.40.1740.10">
    <property type="entry name" value="VC0467-like"/>
    <property type="match status" value="1"/>
</dbReference>
<evidence type="ECO:0000313" key="3">
    <source>
        <dbReference type="EMBL" id="QCI26203.1"/>
    </source>
</evidence>
<dbReference type="PANTHER" id="PTHR30327:SF1">
    <property type="entry name" value="UPF0301 PROTEIN YQGE"/>
    <property type="match status" value="1"/>
</dbReference>
<evidence type="ECO:0000313" key="4">
    <source>
        <dbReference type="Proteomes" id="UP000298685"/>
    </source>
</evidence>
<dbReference type="HAMAP" id="MF_00758">
    <property type="entry name" value="UPF0301"/>
    <property type="match status" value="1"/>
</dbReference>
<protein>
    <recommendedName>
        <fullName evidence="2">UPF0301 protein D9V78_01920</fullName>
    </recommendedName>
</protein>
<evidence type="ECO:0000256" key="2">
    <source>
        <dbReference type="HAMAP-Rule" id="MF_00758"/>
    </source>
</evidence>
<dbReference type="PANTHER" id="PTHR30327">
    <property type="entry name" value="UNCHARACTERIZED PROTEIN YQGE"/>
    <property type="match status" value="1"/>
</dbReference>